<keyword evidence="4" id="KW-1185">Reference proteome</keyword>
<dbReference type="InterPro" id="IPR055140">
    <property type="entry name" value="Thiolase_C_2"/>
</dbReference>
<dbReference type="Proteomes" id="UP000192342">
    <property type="component" value="Unassembled WGS sequence"/>
</dbReference>
<feature type="domain" description="Thiolase N-terminal" evidence="1">
    <location>
        <begin position="7"/>
        <end position="248"/>
    </location>
</feature>
<proteinExistence type="predicted"/>
<dbReference type="Pfam" id="PF00108">
    <property type="entry name" value="Thiolase_N"/>
    <property type="match status" value="1"/>
</dbReference>
<dbReference type="Pfam" id="PF22691">
    <property type="entry name" value="Thiolase_C_1"/>
    <property type="match status" value="1"/>
</dbReference>
<dbReference type="PIRSF" id="PIRSF000429">
    <property type="entry name" value="Ac-CoA_Ac_transf"/>
    <property type="match status" value="1"/>
</dbReference>
<gene>
    <name evidence="3" type="ORF">ATO7_09557</name>
</gene>
<dbReference type="EMBL" id="AQQV01000002">
    <property type="protein sequence ID" value="ORE87277.1"/>
    <property type="molecule type" value="Genomic_DNA"/>
</dbReference>
<dbReference type="RefSeq" id="WP_083561518.1">
    <property type="nucleotide sequence ID" value="NZ_AQQV01000002.1"/>
</dbReference>
<dbReference type="Gene3D" id="3.40.47.10">
    <property type="match status" value="1"/>
</dbReference>
<dbReference type="InterPro" id="IPR002155">
    <property type="entry name" value="Thiolase"/>
</dbReference>
<dbReference type="CDD" id="cd00829">
    <property type="entry name" value="SCP-x_thiolase"/>
    <property type="match status" value="1"/>
</dbReference>
<name>A0A1Y1SE51_9GAMM</name>
<reference evidence="3 4" key="1">
    <citation type="submission" date="2013-04" db="EMBL/GenBank/DDBJ databases">
        <title>Oceanococcus atlanticus 22II-S10r2 Genome Sequencing.</title>
        <authorList>
            <person name="Lai Q."/>
            <person name="Li G."/>
            <person name="Shao Z."/>
        </authorList>
    </citation>
    <scope>NUCLEOTIDE SEQUENCE [LARGE SCALE GENOMIC DNA]</scope>
    <source>
        <strain evidence="3 4">22II-S10r2</strain>
    </source>
</reference>
<dbReference type="InterPro" id="IPR020616">
    <property type="entry name" value="Thiolase_N"/>
</dbReference>
<dbReference type="OrthoDB" id="7053663at2"/>
<evidence type="ECO:0000313" key="3">
    <source>
        <dbReference type="EMBL" id="ORE87277.1"/>
    </source>
</evidence>
<comment type="caution">
    <text evidence="3">The sequence shown here is derived from an EMBL/GenBank/DDBJ whole genome shotgun (WGS) entry which is preliminary data.</text>
</comment>
<dbReference type="STRING" id="1317117.ATO7_09557"/>
<protein>
    <submittedName>
        <fullName evidence="3">Thiolase</fullName>
    </submittedName>
</protein>
<evidence type="ECO:0000259" key="2">
    <source>
        <dbReference type="Pfam" id="PF22691"/>
    </source>
</evidence>
<dbReference type="PANTHER" id="PTHR42870:SF1">
    <property type="entry name" value="NON-SPECIFIC LIPID-TRANSFER PROTEIN-LIKE 2"/>
    <property type="match status" value="1"/>
</dbReference>
<evidence type="ECO:0000313" key="4">
    <source>
        <dbReference type="Proteomes" id="UP000192342"/>
    </source>
</evidence>
<dbReference type="SUPFAM" id="SSF53901">
    <property type="entry name" value="Thiolase-like"/>
    <property type="match status" value="1"/>
</dbReference>
<dbReference type="GO" id="GO:0003988">
    <property type="term" value="F:acetyl-CoA C-acyltransferase activity"/>
    <property type="evidence" value="ECO:0007669"/>
    <property type="project" value="UniProtKB-ARBA"/>
</dbReference>
<dbReference type="PANTHER" id="PTHR42870">
    <property type="entry name" value="ACETYL-COA C-ACETYLTRANSFERASE"/>
    <property type="match status" value="1"/>
</dbReference>
<organism evidence="3 4">
    <name type="scientific">Oceanococcus atlanticus</name>
    <dbReference type="NCBI Taxonomy" id="1317117"/>
    <lineage>
        <taxon>Bacteria</taxon>
        <taxon>Pseudomonadati</taxon>
        <taxon>Pseudomonadota</taxon>
        <taxon>Gammaproteobacteria</taxon>
        <taxon>Chromatiales</taxon>
        <taxon>Oceanococcaceae</taxon>
        <taxon>Oceanococcus</taxon>
    </lineage>
</organism>
<dbReference type="AlphaFoldDB" id="A0A1Y1SE51"/>
<sequence length="410" mass="42664">MKMNAYVAGVGMTRFGKYLDRGLKSLGQEAISAALTDAGLDKSDIQAAYMGNGGAAVVTGQVLVPGQCVLRGMGIGEIPVVNVENACATSATAFQQAAAMVSAGAYDVVLVCGTEKLYSEDKLATFSVFQGAVDTEDMEGVKRRLAENARATGSTADIEGAGSTRSMFMDIYASMARTHMQTYGSTQRHFAMVSAKNSFHGSLNPKAQYQDELSVEDVLAARPVVDPLTLPMCSPIGDGAAAVVLVSERKARQLGLGRMVRVLSSVLASGHDDPGKPDAPEMTVNQVYAEAGLGPDELSVVELHDASAPAEVIYYELLGLCAKGESVRLIEDGETRLGGRLPVNPSGGLLRKGHPIGASGAGQIVELVTQLRGEAGARQVDGARLALAENGGGFIGNDVAAIVISMLQKV</sequence>
<accession>A0A1Y1SE51</accession>
<dbReference type="InterPro" id="IPR016039">
    <property type="entry name" value="Thiolase-like"/>
</dbReference>
<evidence type="ECO:0000259" key="1">
    <source>
        <dbReference type="Pfam" id="PF00108"/>
    </source>
</evidence>
<feature type="domain" description="Thiolase C-terminal" evidence="2">
    <location>
        <begin position="282"/>
        <end position="403"/>
    </location>
</feature>